<dbReference type="InterPro" id="IPR054502">
    <property type="entry name" value="bHLH-TF_ACT-like_plant"/>
</dbReference>
<evidence type="ECO:0000313" key="10">
    <source>
        <dbReference type="Proteomes" id="UP001345219"/>
    </source>
</evidence>
<dbReference type="PANTHER" id="PTHR11514:SF115">
    <property type="entry name" value="TRANSCRIPTION FACTOR"/>
    <property type="match status" value="1"/>
</dbReference>
<protein>
    <recommendedName>
        <fullName evidence="6">Transcription factor</fullName>
        <shortName evidence="6">bHLH transcription factor</shortName>
    </recommendedName>
    <alternativeName>
        <fullName evidence="6">Basic helix-loop-helix protein</fullName>
    </alternativeName>
</protein>
<dbReference type="InterPro" id="IPR011598">
    <property type="entry name" value="bHLH_dom"/>
</dbReference>
<evidence type="ECO:0000256" key="6">
    <source>
        <dbReference type="RuleBase" id="RU369104"/>
    </source>
</evidence>
<keyword evidence="4 6" id="KW-0804">Transcription</keyword>
<dbReference type="CDD" id="cd11449">
    <property type="entry name" value="bHLH_AtAIB_like"/>
    <property type="match status" value="1"/>
</dbReference>
<dbReference type="InterPro" id="IPR025610">
    <property type="entry name" value="MYC/MYB_N"/>
</dbReference>
<keyword evidence="3" id="KW-0238">DNA-binding</keyword>
<evidence type="ECO:0000256" key="5">
    <source>
        <dbReference type="ARBA" id="ARBA00023242"/>
    </source>
</evidence>
<dbReference type="PANTHER" id="PTHR11514">
    <property type="entry name" value="MYC"/>
    <property type="match status" value="1"/>
</dbReference>
<feature type="compositionally biased region" description="Polar residues" evidence="7">
    <location>
        <begin position="10"/>
        <end position="22"/>
    </location>
</feature>
<gene>
    <name evidence="9" type="ORF">SAY87_021041</name>
</gene>
<proteinExistence type="predicted"/>
<sequence length="490" mass="53572">MQMEEFEIVSSATSSPPGTGDASLTLQQKLARLIQTRPEWWAYSIFWQAGRERATGRLILTCRDWHFRGPQDWRPSTSPRSRKHGGAAMEGFFNGSACDTELHYMISVTKSYSASADGGFLGRAFSSGACIWLIGGDYEMQLEECDRVREARSHGIETIACIPVAGGVVELGSMDGIKEDWGLIQTTKMLFSTEPTNSNVNHFHSHHETFNFKGVHEMVGGGAGSPDFFDNCLSSRFFSGSSGKEDDLMGGSDLKLIINGKNLTAAAGGTSSDSGRSDSDGNIASTNTGMTMAAPSAGKKRGRKSFSERESTPMNHVEAERQRREKLNQRFYALRSVVPNVSKMDKASLLSDAVTYIKELRSKIDDLELKLRTQPLPQQQQKSVPSLPEVRTSVAAVNGHVGTYCAAGGRMEVEVKVVGTDAMVRVQGPDSDHPAARLMQALRELQLHVQHASINSVKALVLQDVVVRVPEGCSSEEFIRNAILQKLHQS</sequence>
<evidence type="ECO:0000256" key="3">
    <source>
        <dbReference type="ARBA" id="ARBA00023125"/>
    </source>
</evidence>
<dbReference type="Gene3D" id="4.10.280.10">
    <property type="entry name" value="Helix-loop-helix DNA-binding domain"/>
    <property type="match status" value="1"/>
</dbReference>
<evidence type="ECO:0000256" key="2">
    <source>
        <dbReference type="ARBA" id="ARBA00023015"/>
    </source>
</evidence>
<keyword evidence="2 6" id="KW-0805">Transcription regulation</keyword>
<dbReference type="InterPro" id="IPR036638">
    <property type="entry name" value="HLH_DNA-bd_sf"/>
</dbReference>
<name>A0AAN7JWL1_9MYRT</name>
<comment type="subcellular location">
    <subcellularLocation>
        <location evidence="1 6">Nucleus</location>
    </subcellularLocation>
</comment>
<keyword evidence="5 6" id="KW-0539">Nucleus</keyword>
<dbReference type="SUPFAM" id="SSF47459">
    <property type="entry name" value="HLH, helix-loop-helix DNA-binding domain"/>
    <property type="match status" value="1"/>
</dbReference>
<evidence type="ECO:0000259" key="8">
    <source>
        <dbReference type="PROSITE" id="PS50888"/>
    </source>
</evidence>
<keyword evidence="10" id="KW-1185">Reference proteome</keyword>
<evidence type="ECO:0000313" key="9">
    <source>
        <dbReference type="EMBL" id="KAK4752243.1"/>
    </source>
</evidence>
<dbReference type="GO" id="GO:0003700">
    <property type="term" value="F:DNA-binding transcription factor activity"/>
    <property type="evidence" value="ECO:0007669"/>
    <property type="project" value="InterPro"/>
</dbReference>
<dbReference type="AlphaFoldDB" id="A0AAN7JWL1"/>
<feature type="domain" description="BHLH" evidence="8">
    <location>
        <begin position="311"/>
        <end position="360"/>
    </location>
</feature>
<evidence type="ECO:0000256" key="1">
    <source>
        <dbReference type="ARBA" id="ARBA00004123"/>
    </source>
</evidence>
<dbReference type="Proteomes" id="UP001345219">
    <property type="component" value="Chromosome 16"/>
</dbReference>
<feature type="region of interest" description="Disordered" evidence="7">
    <location>
        <begin position="1"/>
        <end position="22"/>
    </location>
</feature>
<feature type="compositionally biased region" description="Basic and acidic residues" evidence="7">
    <location>
        <begin position="305"/>
        <end position="323"/>
    </location>
</feature>
<feature type="region of interest" description="Disordered" evidence="7">
    <location>
        <begin position="267"/>
        <end position="323"/>
    </location>
</feature>
<dbReference type="SMART" id="SM00353">
    <property type="entry name" value="HLH"/>
    <property type="match status" value="1"/>
</dbReference>
<dbReference type="GO" id="GO:0005634">
    <property type="term" value="C:nucleus"/>
    <property type="evidence" value="ECO:0007669"/>
    <property type="project" value="UniProtKB-SubCell"/>
</dbReference>
<dbReference type="Pfam" id="PF22754">
    <property type="entry name" value="bHLH-TF_ACT-like_plant"/>
    <property type="match status" value="1"/>
</dbReference>
<reference evidence="9 10" key="1">
    <citation type="journal article" date="2023" name="Hortic Res">
        <title>Pangenome of water caltrop reveals structural variations and asymmetric subgenome divergence after allopolyploidization.</title>
        <authorList>
            <person name="Zhang X."/>
            <person name="Chen Y."/>
            <person name="Wang L."/>
            <person name="Yuan Y."/>
            <person name="Fang M."/>
            <person name="Shi L."/>
            <person name="Lu R."/>
            <person name="Comes H.P."/>
            <person name="Ma Y."/>
            <person name="Chen Y."/>
            <person name="Huang G."/>
            <person name="Zhou Y."/>
            <person name="Zheng Z."/>
            <person name="Qiu Y."/>
        </authorList>
    </citation>
    <scope>NUCLEOTIDE SEQUENCE [LARGE SCALE GENOMIC DNA]</scope>
    <source>
        <tissue evidence="9">Roots</tissue>
    </source>
</reference>
<dbReference type="GO" id="GO:0000976">
    <property type="term" value="F:transcription cis-regulatory region binding"/>
    <property type="evidence" value="ECO:0007669"/>
    <property type="project" value="TreeGrafter"/>
</dbReference>
<dbReference type="PROSITE" id="PS50888">
    <property type="entry name" value="BHLH"/>
    <property type="match status" value="1"/>
</dbReference>
<dbReference type="InterPro" id="IPR045084">
    <property type="entry name" value="AIB/MYC-like"/>
</dbReference>
<evidence type="ECO:0000256" key="4">
    <source>
        <dbReference type="ARBA" id="ARBA00023163"/>
    </source>
</evidence>
<dbReference type="EMBL" id="JAXIOK010000016">
    <property type="protein sequence ID" value="KAK4752243.1"/>
    <property type="molecule type" value="Genomic_DNA"/>
</dbReference>
<organism evidence="9 10">
    <name type="scientific">Trapa incisa</name>
    <dbReference type="NCBI Taxonomy" id="236973"/>
    <lineage>
        <taxon>Eukaryota</taxon>
        <taxon>Viridiplantae</taxon>
        <taxon>Streptophyta</taxon>
        <taxon>Embryophyta</taxon>
        <taxon>Tracheophyta</taxon>
        <taxon>Spermatophyta</taxon>
        <taxon>Magnoliopsida</taxon>
        <taxon>eudicotyledons</taxon>
        <taxon>Gunneridae</taxon>
        <taxon>Pentapetalae</taxon>
        <taxon>rosids</taxon>
        <taxon>malvids</taxon>
        <taxon>Myrtales</taxon>
        <taxon>Lythraceae</taxon>
        <taxon>Trapa</taxon>
    </lineage>
</organism>
<accession>A0AAN7JWL1</accession>
<dbReference type="Pfam" id="PF00010">
    <property type="entry name" value="HLH"/>
    <property type="match status" value="1"/>
</dbReference>
<dbReference type="GO" id="GO:0046983">
    <property type="term" value="F:protein dimerization activity"/>
    <property type="evidence" value="ECO:0007669"/>
    <property type="project" value="InterPro"/>
</dbReference>
<comment type="caution">
    <text evidence="9">The sequence shown here is derived from an EMBL/GenBank/DDBJ whole genome shotgun (WGS) entry which is preliminary data.</text>
</comment>
<dbReference type="Pfam" id="PF14215">
    <property type="entry name" value="bHLH-MYC_N"/>
    <property type="match status" value="1"/>
</dbReference>
<evidence type="ECO:0000256" key="7">
    <source>
        <dbReference type="SAM" id="MobiDB-lite"/>
    </source>
</evidence>